<keyword evidence="1" id="KW-0285">Flavoprotein</keyword>
<feature type="non-terminal residue" evidence="6">
    <location>
        <position position="216"/>
    </location>
</feature>
<dbReference type="InterPro" id="IPR050172">
    <property type="entry name" value="SsuD_RutA_monooxygenase"/>
</dbReference>
<evidence type="ECO:0000256" key="4">
    <source>
        <dbReference type="ARBA" id="ARBA00023033"/>
    </source>
</evidence>
<dbReference type="GO" id="GO:0008726">
    <property type="term" value="F:alkanesulfonate monooxygenase activity"/>
    <property type="evidence" value="ECO:0007669"/>
    <property type="project" value="TreeGrafter"/>
</dbReference>
<gene>
    <name evidence="6" type="ORF">METZ01_LOCUS476704</name>
</gene>
<accession>A0A383BVJ9</accession>
<dbReference type="AlphaFoldDB" id="A0A383BVJ9"/>
<keyword evidence="3" id="KW-0560">Oxidoreductase</keyword>
<feature type="domain" description="Luciferase-like" evidence="5">
    <location>
        <begin position="17"/>
        <end position="216"/>
    </location>
</feature>
<evidence type="ECO:0000313" key="6">
    <source>
        <dbReference type="EMBL" id="SVE23850.1"/>
    </source>
</evidence>
<dbReference type="PANTHER" id="PTHR42847">
    <property type="entry name" value="ALKANESULFONATE MONOOXYGENASE"/>
    <property type="match status" value="1"/>
</dbReference>
<evidence type="ECO:0000256" key="2">
    <source>
        <dbReference type="ARBA" id="ARBA00022643"/>
    </source>
</evidence>
<dbReference type="Gene3D" id="3.20.20.30">
    <property type="entry name" value="Luciferase-like domain"/>
    <property type="match status" value="1"/>
</dbReference>
<dbReference type="Pfam" id="PF00296">
    <property type="entry name" value="Bac_luciferase"/>
    <property type="match status" value="1"/>
</dbReference>
<dbReference type="EMBL" id="UINC01203544">
    <property type="protein sequence ID" value="SVE23850.1"/>
    <property type="molecule type" value="Genomic_DNA"/>
</dbReference>
<reference evidence="6" key="1">
    <citation type="submission" date="2018-05" db="EMBL/GenBank/DDBJ databases">
        <authorList>
            <person name="Lanie J.A."/>
            <person name="Ng W.-L."/>
            <person name="Kazmierczak K.M."/>
            <person name="Andrzejewski T.M."/>
            <person name="Davidsen T.M."/>
            <person name="Wayne K.J."/>
            <person name="Tettelin H."/>
            <person name="Glass J.I."/>
            <person name="Rusch D."/>
            <person name="Podicherti R."/>
            <person name="Tsui H.-C.T."/>
            <person name="Winkler M.E."/>
        </authorList>
    </citation>
    <scope>NUCLEOTIDE SEQUENCE</scope>
</reference>
<evidence type="ECO:0000259" key="5">
    <source>
        <dbReference type="Pfam" id="PF00296"/>
    </source>
</evidence>
<dbReference type="InterPro" id="IPR011251">
    <property type="entry name" value="Luciferase-like_dom"/>
</dbReference>
<proteinExistence type="predicted"/>
<sequence>MAASTNSLRFGINPRGIPYERVVSIAQIAEEAGFEVISFSDRPPEANLEGWTFATAVAVQTKKIAITHSTLNIPFRNPALLAKMASSLDVMTGGGRVILTIGAGGQETHYSSFGVPFGAAGERVTDLEDAITIMRGLWANETFSYQGRQFSVVEASAPPKPYGPIPFIIGAGGPRMLKYTGAQADGWIKNGGWPENHQQYRDLLSQVVAGAEGAGR</sequence>
<dbReference type="SUPFAM" id="SSF51679">
    <property type="entry name" value="Bacterial luciferase-like"/>
    <property type="match status" value="1"/>
</dbReference>
<keyword evidence="2" id="KW-0288">FMN</keyword>
<name>A0A383BVJ9_9ZZZZ</name>
<protein>
    <recommendedName>
        <fullName evidence="5">Luciferase-like domain-containing protein</fullName>
    </recommendedName>
</protein>
<dbReference type="PANTHER" id="PTHR42847:SF4">
    <property type="entry name" value="ALKANESULFONATE MONOOXYGENASE-RELATED"/>
    <property type="match status" value="1"/>
</dbReference>
<keyword evidence="4" id="KW-0503">Monooxygenase</keyword>
<dbReference type="InterPro" id="IPR036661">
    <property type="entry name" value="Luciferase-like_sf"/>
</dbReference>
<dbReference type="GO" id="GO:0046306">
    <property type="term" value="P:alkanesulfonate catabolic process"/>
    <property type="evidence" value="ECO:0007669"/>
    <property type="project" value="TreeGrafter"/>
</dbReference>
<evidence type="ECO:0000256" key="1">
    <source>
        <dbReference type="ARBA" id="ARBA00022630"/>
    </source>
</evidence>
<evidence type="ECO:0000256" key="3">
    <source>
        <dbReference type="ARBA" id="ARBA00023002"/>
    </source>
</evidence>
<organism evidence="6">
    <name type="scientific">marine metagenome</name>
    <dbReference type="NCBI Taxonomy" id="408172"/>
    <lineage>
        <taxon>unclassified sequences</taxon>
        <taxon>metagenomes</taxon>
        <taxon>ecological metagenomes</taxon>
    </lineage>
</organism>